<dbReference type="AlphaFoldDB" id="A0A2I2GR92"/>
<dbReference type="EMBL" id="MSFO01000001">
    <property type="protein sequence ID" value="PLB55405.1"/>
    <property type="molecule type" value="Genomic_DNA"/>
</dbReference>
<keyword evidence="2" id="KW-1185">Reference proteome</keyword>
<proteinExistence type="predicted"/>
<evidence type="ECO:0000313" key="2">
    <source>
        <dbReference type="Proteomes" id="UP000234275"/>
    </source>
</evidence>
<organism evidence="1 2">
    <name type="scientific">Aspergillus steynii IBT 23096</name>
    <dbReference type="NCBI Taxonomy" id="1392250"/>
    <lineage>
        <taxon>Eukaryota</taxon>
        <taxon>Fungi</taxon>
        <taxon>Dikarya</taxon>
        <taxon>Ascomycota</taxon>
        <taxon>Pezizomycotina</taxon>
        <taxon>Eurotiomycetes</taxon>
        <taxon>Eurotiomycetidae</taxon>
        <taxon>Eurotiales</taxon>
        <taxon>Aspergillaceae</taxon>
        <taxon>Aspergillus</taxon>
        <taxon>Aspergillus subgen. Circumdati</taxon>
    </lineage>
</organism>
<dbReference type="RefSeq" id="XP_024710707.1">
    <property type="nucleotide sequence ID" value="XM_024846261.1"/>
</dbReference>
<accession>A0A2I2GR92</accession>
<name>A0A2I2GR92_9EURO</name>
<dbReference type="Proteomes" id="UP000234275">
    <property type="component" value="Unassembled WGS sequence"/>
</dbReference>
<protein>
    <submittedName>
        <fullName evidence="1">Uncharacterized protein</fullName>
    </submittedName>
</protein>
<evidence type="ECO:0000313" key="1">
    <source>
        <dbReference type="EMBL" id="PLB55405.1"/>
    </source>
</evidence>
<dbReference type="VEuPathDB" id="FungiDB:P170DRAFT_39902"/>
<reference evidence="1 2" key="1">
    <citation type="submission" date="2016-12" db="EMBL/GenBank/DDBJ databases">
        <title>The genomes of Aspergillus section Nigri reveals drivers in fungal speciation.</title>
        <authorList>
            <consortium name="DOE Joint Genome Institute"/>
            <person name="Vesth T.C."/>
            <person name="Nybo J."/>
            <person name="Theobald S."/>
            <person name="Brandl J."/>
            <person name="Frisvad J.C."/>
            <person name="Nielsen K.F."/>
            <person name="Lyhne E.K."/>
            <person name="Kogle M.E."/>
            <person name="Kuo A."/>
            <person name="Riley R."/>
            <person name="Clum A."/>
            <person name="Nolan M."/>
            <person name="Lipzen A."/>
            <person name="Salamov A."/>
            <person name="Henrissat B."/>
            <person name="Wiebenga A."/>
            <person name="De Vries R.P."/>
            <person name="Grigoriev I.V."/>
            <person name="Mortensen U.H."/>
            <person name="Andersen M.R."/>
            <person name="Baker S.E."/>
        </authorList>
    </citation>
    <scope>NUCLEOTIDE SEQUENCE [LARGE SCALE GENOMIC DNA]</scope>
    <source>
        <strain evidence="1 2">IBT 23096</strain>
    </source>
</reference>
<gene>
    <name evidence="1" type="ORF">P170DRAFT_39902</name>
</gene>
<dbReference type="GeneID" id="36553960"/>
<sequence length="88" mass="9871">MIALLISCPSFLPGPRCFLFFAFLPFRFCFFPFCIESGPQITAELPSEIFSLVPVISTVFPENSHLFPIVARLPILSLDRVPIDTPPK</sequence>
<comment type="caution">
    <text evidence="1">The sequence shown here is derived from an EMBL/GenBank/DDBJ whole genome shotgun (WGS) entry which is preliminary data.</text>
</comment>